<keyword evidence="4" id="KW-1185">Reference proteome</keyword>
<comment type="caution">
    <text evidence="3">The sequence shown here is derived from an EMBL/GenBank/DDBJ whole genome shotgun (WGS) entry which is preliminary data.</text>
</comment>
<dbReference type="AlphaFoldDB" id="A0A9X3IZ95"/>
<dbReference type="EMBL" id="JAPNKE010000002">
    <property type="protein sequence ID" value="MCY1008369.1"/>
    <property type="molecule type" value="Genomic_DNA"/>
</dbReference>
<keyword evidence="2" id="KW-0732">Signal</keyword>
<sequence>MAAFGAMMRARSLLVGPAVALACAVAPGGAAQRVTPSATTSPAPAATQGEAAREAAPAQQPAAPDDAAARLLAEVQAMDLAARWAWAVKLMPELVEHREGSVAAERWAEFQRLAAGRTTLWVRARGDRCFAVRGAWEGDGFLGRAREVAEIEGDVKTVRYEAVDITASGISSSGPHGDVFARDARGRWQTDGVFGLGSFAAIAERPVFEVTRKAAYYGEAAYTLTIECSETKAEEERCTDGSTRRCSRCAALWARPHAPGQTWAMARMSGTGASGGQVDCSVPCPPDLLTEQLPALNLAVHGRTFVAADAADAAVYLDAGACRGDRRLR</sequence>
<evidence type="ECO:0000313" key="3">
    <source>
        <dbReference type="EMBL" id="MCY1008369.1"/>
    </source>
</evidence>
<gene>
    <name evidence="3" type="ORF">OV079_22990</name>
</gene>
<dbReference type="Proteomes" id="UP001150924">
    <property type="component" value="Unassembled WGS sequence"/>
</dbReference>
<feature type="chain" id="PRO_5040852783" evidence="2">
    <location>
        <begin position="21"/>
        <end position="329"/>
    </location>
</feature>
<evidence type="ECO:0000256" key="1">
    <source>
        <dbReference type="SAM" id="MobiDB-lite"/>
    </source>
</evidence>
<proteinExistence type="predicted"/>
<evidence type="ECO:0000256" key="2">
    <source>
        <dbReference type="SAM" id="SignalP"/>
    </source>
</evidence>
<name>A0A9X3IZ95_9BACT</name>
<accession>A0A9X3IZ95</accession>
<protein>
    <submittedName>
        <fullName evidence="3">Uncharacterized protein</fullName>
    </submittedName>
</protein>
<organism evidence="3 4">
    <name type="scientific">Nannocystis pusilla</name>
    <dbReference type="NCBI Taxonomy" id="889268"/>
    <lineage>
        <taxon>Bacteria</taxon>
        <taxon>Pseudomonadati</taxon>
        <taxon>Myxococcota</taxon>
        <taxon>Polyangia</taxon>
        <taxon>Nannocystales</taxon>
        <taxon>Nannocystaceae</taxon>
        <taxon>Nannocystis</taxon>
    </lineage>
</organism>
<feature type="region of interest" description="Disordered" evidence="1">
    <location>
        <begin position="31"/>
        <end position="65"/>
    </location>
</feature>
<dbReference type="RefSeq" id="WP_267771001.1">
    <property type="nucleotide sequence ID" value="NZ_JAPNKE010000002.1"/>
</dbReference>
<reference evidence="3" key="1">
    <citation type="submission" date="2022-11" db="EMBL/GenBank/DDBJ databases">
        <title>Minimal conservation of predation-associated metabolite biosynthetic gene clusters underscores biosynthetic potential of Myxococcota including descriptions for ten novel species: Archangium lansinium sp. nov., Myxococcus landrumus sp. nov., Nannocystis bai.</title>
        <authorList>
            <person name="Ahearne A."/>
            <person name="Stevens C."/>
            <person name="Phillips K."/>
        </authorList>
    </citation>
    <scope>NUCLEOTIDE SEQUENCE</scope>
    <source>
        <strain evidence="3">Na p29</strain>
    </source>
</reference>
<evidence type="ECO:0000313" key="4">
    <source>
        <dbReference type="Proteomes" id="UP001150924"/>
    </source>
</evidence>
<feature type="signal peptide" evidence="2">
    <location>
        <begin position="1"/>
        <end position="20"/>
    </location>
</feature>